<organism evidence="3 4">
    <name type="scientific">Streptomyces azureus</name>
    <dbReference type="NCBI Taxonomy" id="146537"/>
    <lineage>
        <taxon>Bacteria</taxon>
        <taxon>Bacillati</taxon>
        <taxon>Actinomycetota</taxon>
        <taxon>Actinomycetes</taxon>
        <taxon>Kitasatosporales</taxon>
        <taxon>Streptomycetaceae</taxon>
        <taxon>Streptomyces</taxon>
    </lineage>
</organism>
<protein>
    <submittedName>
        <fullName evidence="3">D-(-)-3-hydroxybutyrate oligomer hydrolase</fullName>
    </submittedName>
</protein>
<dbReference type="Proteomes" id="UP000053859">
    <property type="component" value="Unassembled WGS sequence"/>
</dbReference>
<gene>
    <name evidence="3" type="ORF">SAZU_0515</name>
</gene>
<dbReference type="GO" id="GO:0019605">
    <property type="term" value="P:butyrate metabolic process"/>
    <property type="evidence" value="ECO:0007669"/>
    <property type="project" value="InterPro"/>
</dbReference>
<dbReference type="GO" id="GO:0047989">
    <property type="term" value="F:hydroxybutyrate-dimer hydrolase activity"/>
    <property type="evidence" value="ECO:0007669"/>
    <property type="project" value="InterPro"/>
</dbReference>
<reference evidence="3" key="1">
    <citation type="journal article" date="2015" name="Genome Announc.">
        <title>Draft Genome Sequence of Thiostrepton-Producing Streptomyces azureus ATCC 14921.</title>
        <authorList>
            <person name="Sakihara K."/>
            <person name="Maeda J."/>
            <person name="Tashiro K."/>
            <person name="Fujino Y."/>
            <person name="Kuhara S."/>
            <person name="Ohshima T."/>
            <person name="Ogata S."/>
            <person name="Doi K."/>
        </authorList>
    </citation>
    <scope>NUCLEOTIDE SEQUENCE [LARGE SCALE GENOMIC DNA]</scope>
    <source>
        <strain evidence="3">ATCC14921</strain>
    </source>
</reference>
<sequence>MMSAYSPVTGHGAPAARTSSRTRERQGLGALRAPPVTDGAFHVAAGCGEGAGVCDTGDRGDVVGVGAGRLQQRDEVRRAGGQAAFVFAPADEAIPSATSAAVCTLGRTTPASPGRARLRQPLRPTRLLLPAALDLTWAGLTEDRPLPPSQVVRTVPRGGEPGHAPALTRADVPPVPVSPAPGERIRVHSGAVQVPG</sequence>
<feature type="region of interest" description="Disordered" evidence="2">
    <location>
        <begin position="154"/>
        <end position="196"/>
    </location>
</feature>
<dbReference type="InterPro" id="IPR016582">
    <property type="entry name" value="OHBut_olig_hydro_put"/>
</dbReference>
<evidence type="ECO:0000313" key="3">
    <source>
        <dbReference type="EMBL" id="GAP45785.1"/>
    </source>
</evidence>
<proteinExistence type="predicted"/>
<dbReference type="Pfam" id="PF10605">
    <property type="entry name" value="3HBOH"/>
    <property type="match status" value="1"/>
</dbReference>
<keyword evidence="4" id="KW-1185">Reference proteome</keyword>
<dbReference type="EMBL" id="DF968195">
    <property type="protein sequence ID" value="GAP45785.1"/>
    <property type="molecule type" value="Genomic_DNA"/>
</dbReference>
<evidence type="ECO:0000256" key="1">
    <source>
        <dbReference type="ARBA" id="ARBA00022801"/>
    </source>
</evidence>
<dbReference type="PATRIC" id="fig|146537.3.peg.540"/>
<dbReference type="AlphaFoldDB" id="A0A0K8PD39"/>
<keyword evidence="1 3" id="KW-0378">Hydrolase</keyword>
<evidence type="ECO:0000256" key="2">
    <source>
        <dbReference type="SAM" id="MobiDB-lite"/>
    </source>
</evidence>
<feature type="region of interest" description="Disordered" evidence="2">
    <location>
        <begin position="1"/>
        <end position="34"/>
    </location>
</feature>
<dbReference type="GO" id="GO:0005615">
    <property type="term" value="C:extracellular space"/>
    <property type="evidence" value="ECO:0007669"/>
    <property type="project" value="InterPro"/>
</dbReference>
<name>A0A0K8PD39_STRAJ</name>
<accession>A0A0K8PD39</accession>
<evidence type="ECO:0000313" key="4">
    <source>
        <dbReference type="Proteomes" id="UP000053859"/>
    </source>
</evidence>